<comment type="function">
    <text evidence="7">Component of the SMC5-SMC6 complex, that promotes sister chromatid alignment after DNA damage and facilitates double-stranded DNA breaks (DSBs) repair via homologous recombination between sister chromatids.</text>
</comment>
<evidence type="ECO:0000256" key="5">
    <source>
        <dbReference type="ARBA" id="ARBA00023204"/>
    </source>
</evidence>
<evidence type="ECO:0000313" key="11">
    <source>
        <dbReference type="EMBL" id="KAJ5107774.1"/>
    </source>
</evidence>
<evidence type="ECO:0000259" key="10">
    <source>
        <dbReference type="Pfam" id="PF15412"/>
    </source>
</evidence>
<evidence type="ECO:0000256" key="8">
    <source>
        <dbReference type="SAM" id="MobiDB-lite"/>
    </source>
</evidence>
<protein>
    <recommendedName>
        <fullName evidence="7">Non-structural maintenance of chromosomes element 4</fullName>
    </recommendedName>
</protein>
<gene>
    <name evidence="11" type="ORF">N7456_004449</name>
</gene>
<feature type="compositionally biased region" description="Low complexity" evidence="8">
    <location>
        <begin position="57"/>
        <end position="71"/>
    </location>
</feature>
<reference evidence="11" key="2">
    <citation type="journal article" date="2023" name="IMA Fungus">
        <title>Comparative genomic study of the Penicillium genus elucidates a diverse pangenome and 15 lateral gene transfer events.</title>
        <authorList>
            <person name="Petersen C."/>
            <person name="Sorensen T."/>
            <person name="Nielsen M.R."/>
            <person name="Sondergaard T.E."/>
            <person name="Sorensen J.L."/>
            <person name="Fitzpatrick D.A."/>
            <person name="Frisvad J.C."/>
            <person name="Nielsen K.L."/>
        </authorList>
    </citation>
    <scope>NUCLEOTIDE SEQUENCE</scope>
    <source>
        <strain evidence="11">IBT 30069</strain>
    </source>
</reference>
<keyword evidence="5 7" id="KW-0234">DNA repair</keyword>
<dbReference type="Pfam" id="PF08743">
    <property type="entry name" value="Nse4_C"/>
    <property type="match status" value="1"/>
</dbReference>
<dbReference type="PANTHER" id="PTHR16140:SF0">
    <property type="entry name" value="NON-STRUCTURAL MAINTENANCE OF CHROMOSOMES ELEMENT 4"/>
    <property type="match status" value="1"/>
</dbReference>
<feature type="domain" description="Non-structural maintenance of chromosome element 4 C-terminal" evidence="9">
    <location>
        <begin position="341"/>
        <end position="428"/>
    </location>
</feature>
<organism evidence="11 12">
    <name type="scientific">Penicillium angulare</name>
    <dbReference type="NCBI Taxonomy" id="116970"/>
    <lineage>
        <taxon>Eukaryota</taxon>
        <taxon>Fungi</taxon>
        <taxon>Dikarya</taxon>
        <taxon>Ascomycota</taxon>
        <taxon>Pezizomycotina</taxon>
        <taxon>Eurotiomycetes</taxon>
        <taxon>Eurotiomycetidae</taxon>
        <taxon>Eurotiales</taxon>
        <taxon>Aspergillaceae</taxon>
        <taxon>Penicillium</taxon>
    </lineage>
</organism>
<keyword evidence="3 7" id="KW-0227">DNA damage</keyword>
<keyword evidence="12" id="KW-1185">Reference proteome</keyword>
<keyword evidence="4 7" id="KW-0233">DNA recombination</keyword>
<comment type="subunit">
    <text evidence="7">Component of the SMC5-SMC6 complex.</text>
</comment>
<evidence type="ECO:0000256" key="1">
    <source>
        <dbReference type="ARBA" id="ARBA00004123"/>
    </source>
</evidence>
<evidence type="ECO:0000256" key="7">
    <source>
        <dbReference type="RuleBase" id="RU365071"/>
    </source>
</evidence>
<dbReference type="InterPro" id="IPR027786">
    <property type="entry name" value="Nse4/EID"/>
</dbReference>
<dbReference type="GO" id="GO:0006281">
    <property type="term" value="P:DNA repair"/>
    <property type="evidence" value="ECO:0007669"/>
    <property type="project" value="UniProtKB-UniRule"/>
</dbReference>
<sequence length="446" mass="49926">MAPISHASLDATPISSARPPTSPTSLSDKENPRSAGKRNSNQMSSAHSSKRRRLTDRTSNTQSQPSSTQRNNKNKYYDPDQDPQERRRLRKGFRDLAHLFNDSRTEYMRNGNDGILKTIEKANELYVDVKQTSDATLDSRLLVNAADLSHKRTAQLALGNAHAGLDVDEFVSKCISYMRRGPDLESSASNGTGHRRRTATQRDSDDSDEEDNGDAMNWDWLGRAACVPHNARPVVSGWLLGPLSVQKRVRQATQRRGNEQFDATQTVKPLDLQQEDLAQQDTVNLTQICSDINKLLAKYQEESAEKVDDILNEIVDAGSEPSPAKVQEVMDEHSLASDGSVYFFNFCINPDSFGQSVENLFYVSFLVRDGTVGIGEDDRGLPTLHSTTPYQPNEAHKQGIMKRQAVVSLDFDTWQELIEVYGIKKPIIPHRKESDQETATTWYGGR</sequence>
<feature type="region of interest" description="Disordered" evidence="8">
    <location>
        <begin position="181"/>
        <end position="214"/>
    </location>
</feature>
<name>A0A9W9KIE1_9EURO</name>
<dbReference type="EMBL" id="JAPQKH010000003">
    <property type="protein sequence ID" value="KAJ5107774.1"/>
    <property type="molecule type" value="Genomic_DNA"/>
</dbReference>
<evidence type="ECO:0000313" key="12">
    <source>
        <dbReference type="Proteomes" id="UP001149165"/>
    </source>
</evidence>
<dbReference type="AlphaFoldDB" id="A0A9W9KIE1"/>
<dbReference type="Pfam" id="PF15412">
    <property type="entry name" value="Nse4-Nse3_bdg"/>
    <property type="match status" value="1"/>
</dbReference>
<dbReference type="PANTHER" id="PTHR16140">
    <property type="entry name" value="NON-STRUCTURAL MAINTENANCE OF CHROMOSOMES ELEMENT 4"/>
    <property type="match status" value="1"/>
</dbReference>
<feature type="domain" description="Nse4/EID protein Nse3/MAGE-binding" evidence="10">
    <location>
        <begin position="138"/>
        <end position="200"/>
    </location>
</feature>
<evidence type="ECO:0000256" key="4">
    <source>
        <dbReference type="ARBA" id="ARBA00023172"/>
    </source>
</evidence>
<accession>A0A9W9KIE1</accession>
<evidence type="ECO:0000259" key="9">
    <source>
        <dbReference type="Pfam" id="PF08743"/>
    </source>
</evidence>
<keyword evidence="6 7" id="KW-0539">Nucleus</keyword>
<dbReference type="Proteomes" id="UP001149165">
    <property type="component" value="Unassembled WGS sequence"/>
</dbReference>
<feature type="region of interest" description="Disordered" evidence="8">
    <location>
        <begin position="1"/>
        <end position="87"/>
    </location>
</feature>
<dbReference type="GO" id="GO:0005634">
    <property type="term" value="C:nucleus"/>
    <property type="evidence" value="ECO:0007669"/>
    <property type="project" value="UniProtKB-SubCell"/>
</dbReference>
<dbReference type="OrthoDB" id="361242at2759"/>
<comment type="caution">
    <text evidence="11">The sequence shown here is derived from an EMBL/GenBank/DDBJ whole genome shotgun (WGS) entry which is preliminary data.</text>
</comment>
<evidence type="ECO:0000256" key="6">
    <source>
        <dbReference type="ARBA" id="ARBA00023242"/>
    </source>
</evidence>
<feature type="compositionally biased region" description="Polar residues" evidence="8">
    <location>
        <begin position="37"/>
        <end position="47"/>
    </location>
</feature>
<dbReference type="GO" id="GO:0030915">
    <property type="term" value="C:Smc5-Smc6 complex"/>
    <property type="evidence" value="ECO:0007669"/>
    <property type="project" value="UniProtKB-UniRule"/>
</dbReference>
<dbReference type="GO" id="GO:0006310">
    <property type="term" value="P:DNA recombination"/>
    <property type="evidence" value="ECO:0007669"/>
    <property type="project" value="UniProtKB-UniRule"/>
</dbReference>
<reference evidence="11" key="1">
    <citation type="submission" date="2022-11" db="EMBL/GenBank/DDBJ databases">
        <authorList>
            <person name="Petersen C."/>
        </authorList>
    </citation>
    <scope>NUCLEOTIDE SEQUENCE</scope>
    <source>
        <strain evidence="11">IBT 30069</strain>
    </source>
</reference>
<evidence type="ECO:0000256" key="3">
    <source>
        <dbReference type="ARBA" id="ARBA00022763"/>
    </source>
</evidence>
<comment type="subcellular location">
    <subcellularLocation>
        <location evidence="1 7">Nucleus</location>
    </subcellularLocation>
</comment>
<dbReference type="InterPro" id="IPR029225">
    <property type="entry name" value="Nse4_Nse3-bd"/>
</dbReference>
<proteinExistence type="inferred from homology"/>
<evidence type="ECO:0000256" key="2">
    <source>
        <dbReference type="ARBA" id="ARBA00008997"/>
    </source>
</evidence>
<comment type="similarity">
    <text evidence="2 7">Belongs to the NSE4 family.</text>
</comment>
<dbReference type="InterPro" id="IPR014854">
    <property type="entry name" value="Nse4_C"/>
</dbReference>
<feature type="compositionally biased region" description="Basic and acidic residues" evidence="8">
    <location>
        <begin position="75"/>
        <end position="87"/>
    </location>
</feature>
<feature type="compositionally biased region" description="Polar residues" evidence="8">
    <location>
        <begin position="13"/>
        <end position="26"/>
    </location>
</feature>